<evidence type="ECO:0000313" key="3">
    <source>
        <dbReference type="Proteomes" id="UP000431826"/>
    </source>
</evidence>
<dbReference type="AlphaFoldDB" id="A0A640UKL8"/>
<organism evidence="2 3">
    <name type="scientific">Streptomyces tubercidicus</name>
    <dbReference type="NCBI Taxonomy" id="47759"/>
    <lineage>
        <taxon>Bacteria</taxon>
        <taxon>Bacillati</taxon>
        <taxon>Actinomycetota</taxon>
        <taxon>Actinomycetes</taxon>
        <taxon>Kitasatosporales</taxon>
        <taxon>Streptomycetaceae</taxon>
        <taxon>Streptomyces</taxon>
    </lineage>
</organism>
<dbReference type="PANTHER" id="PTHR33657:SF6">
    <property type="entry name" value="SECRETED PROTEIN"/>
    <property type="match status" value="1"/>
</dbReference>
<dbReference type="Pfam" id="PF05630">
    <property type="entry name" value="NPP1"/>
    <property type="match status" value="1"/>
</dbReference>
<gene>
    <name evidence="2" type="ORF">Stube_09020</name>
</gene>
<keyword evidence="3" id="KW-1185">Reference proteome</keyword>
<dbReference type="EMBL" id="BLIR01000001">
    <property type="protein sequence ID" value="GFE36229.1"/>
    <property type="molecule type" value="Genomic_DNA"/>
</dbReference>
<feature type="compositionally biased region" description="Basic residues" evidence="1">
    <location>
        <begin position="11"/>
        <end position="22"/>
    </location>
</feature>
<proteinExistence type="predicted"/>
<accession>A0A640UKL8</accession>
<feature type="compositionally biased region" description="Polar residues" evidence="1">
    <location>
        <begin position="1"/>
        <end position="10"/>
    </location>
</feature>
<dbReference type="PIRSF" id="PIRSF029958">
    <property type="entry name" value="Necrosis-inducing_protein"/>
    <property type="match status" value="1"/>
</dbReference>
<dbReference type="Proteomes" id="UP000431826">
    <property type="component" value="Unassembled WGS sequence"/>
</dbReference>
<reference evidence="2 3" key="1">
    <citation type="submission" date="2019-12" db="EMBL/GenBank/DDBJ databases">
        <title>Whole genome shotgun sequence of Streptomyces tubercidicus NBRC 13090.</title>
        <authorList>
            <person name="Ichikawa N."/>
            <person name="Kimura A."/>
            <person name="Kitahashi Y."/>
            <person name="Komaki H."/>
            <person name="Tamura T."/>
        </authorList>
    </citation>
    <scope>NUCLEOTIDE SEQUENCE [LARGE SCALE GENOMIC DNA]</scope>
    <source>
        <strain evidence="2 3">NBRC 13090</strain>
    </source>
</reference>
<evidence type="ECO:0008006" key="4">
    <source>
        <dbReference type="Google" id="ProtNLM"/>
    </source>
</evidence>
<dbReference type="InterPro" id="IPR008701">
    <property type="entry name" value="NPP1"/>
</dbReference>
<evidence type="ECO:0000313" key="2">
    <source>
        <dbReference type="EMBL" id="GFE36229.1"/>
    </source>
</evidence>
<protein>
    <recommendedName>
        <fullName evidence="4">Necrosis inducing protein (NPP1)</fullName>
    </recommendedName>
</protein>
<evidence type="ECO:0000256" key="1">
    <source>
        <dbReference type="SAM" id="MobiDB-lite"/>
    </source>
</evidence>
<comment type="caution">
    <text evidence="2">The sequence shown here is derived from an EMBL/GenBank/DDBJ whole genome shotgun (WGS) entry which is preliminary data.</text>
</comment>
<sequence length="284" mass="30777">MHNSSSSQLFRNRKISGTHRKGASSAQRGGRRFRKASLAAGGLLGAAALLTVFPTTALADPPSALPANASDAERNFQPAFDYDKDGCYPTPAIGADGTVAPGLSLGGDTNGSCRDESDLDNTNSYSRQKCNNGWCAIMYTLYFEKDQASLGPGSAGHRHDWEHIVVWVKDDQVQYVSTSAHGKFTTHDRSQILFDGKHPKVVYHKDGGSTHAFRAANSSDDPVENHKGTWQYPTLVGWDGYPDGLRDKLSQADFGQATFGIKDSEFNTNLEKAKPADIPFDPHA</sequence>
<feature type="region of interest" description="Disordered" evidence="1">
    <location>
        <begin position="1"/>
        <end position="31"/>
    </location>
</feature>
<dbReference type="PANTHER" id="PTHR33657">
    <property type="entry name" value="DOMAIN PROTEIN, PUTATIVE (AFU_ORTHOLOGUE AFUA_5G00600)-RELATED"/>
    <property type="match status" value="1"/>
</dbReference>
<name>A0A640UKL8_9ACTN</name>